<organism evidence="4 5">
    <name type="scientific">Meripilus lineatus</name>
    <dbReference type="NCBI Taxonomy" id="2056292"/>
    <lineage>
        <taxon>Eukaryota</taxon>
        <taxon>Fungi</taxon>
        <taxon>Dikarya</taxon>
        <taxon>Basidiomycota</taxon>
        <taxon>Agaricomycotina</taxon>
        <taxon>Agaricomycetes</taxon>
        <taxon>Polyporales</taxon>
        <taxon>Meripilaceae</taxon>
        <taxon>Meripilus</taxon>
    </lineage>
</organism>
<dbReference type="GO" id="GO:0007018">
    <property type="term" value="P:microtubule-based movement"/>
    <property type="evidence" value="ECO:0007669"/>
    <property type="project" value="InterPro"/>
</dbReference>
<evidence type="ECO:0000313" key="4">
    <source>
        <dbReference type="EMBL" id="KAJ3485715.1"/>
    </source>
</evidence>
<dbReference type="AlphaFoldDB" id="A0AAD5V944"/>
<accession>A0AAD5V944</accession>
<evidence type="ECO:0000256" key="1">
    <source>
        <dbReference type="ARBA" id="ARBA00008887"/>
    </source>
</evidence>
<keyword evidence="5" id="KW-1185">Reference proteome</keyword>
<dbReference type="PANTHER" id="PTHR46532">
    <property type="entry name" value="MALE FERTILITY FACTOR KL5"/>
    <property type="match status" value="1"/>
</dbReference>
<dbReference type="InterPro" id="IPR013594">
    <property type="entry name" value="Dynein_heavy_tail"/>
</dbReference>
<dbReference type="GO" id="GO:0045505">
    <property type="term" value="F:dynein intermediate chain binding"/>
    <property type="evidence" value="ECO:0007669"/>
    <property type="project" value="InterPro"/>
</dbReference>
<feature type="region of interest" description="Disordered" evidence="2">
    <location>
        <begin position="27"/>
        <end position="48"/>
    </location>
</feature>
<dbReference type="EMBL" id="JANAWD010000144">
    <property type="protein sequence ID" value="KAJ3485715.1"/>
    <property type="molecule type" value="Genomic_DNA"/>
</dbReference>
<comment type="similarity">
    <text evidence="1">Belongs to the dynein heavy chain family.</text>
</comment>
<evidence type="ECO:0000313" key="5">
    <source>
        <dbReference type="Proteomes" id="UP001212997"/>
    </source>
</evidence>
<feature type="domain" description="Dynein heavy chain tail" evidence="3">
    <location>
        <begin position="296"/>
        <end position="852"/>
    </location>
</feature>
<comment type="caution">
    <text evidence="4">The sequence shown here is derived from an EMBL/GenBank/DDBJ whole genome shotgun (WGS) entry which is preliminary data.</text>
</comment>
<proteinExistence type="inferred from homology"/>
<evidence type="ECO:0000256" key="2">
    <source>
        <dbReference type="SAM" id="MobiDB-lite"/>
    </source>
</evidence>
<sequence>MFPLQQYFTNYRKPVPRVFTWTFRNSTKTDLTPQGESPREVATNPYPPLDTMTSLEATASVTSTNGVTNGSLHDAPVEPTISFDPEIFRAYLLALLPPLLGASPPELEHLFDDEFEERVHKFAGEGGGTVYVVKKREEVEDDAPPTFSYQLTSHLTYHPTHTTTLAIIKRGPILDPITPLATQLHILNLFGGDETPYESLHAVVSCAVKPWFEAFVGARGAGKEGDSKMGIPMTKKKFAELELSLLHLQQNVEIPETHLVVHPAIQRAVEAAQLAGTRPNLSDLPPKLLNDSSFLNILHGHVNQWIKSIQTVTKLSRDVSSGTASQEVNFWLSLERALEGIEAQLRSEEVNMVMDCLRNAKRFRATVSFIADTGLKDATDTVHKYNQLMKDFPLNELLSAPDLDKIQEALVLIFGHINRKLKLSPYPIRRALPLVEAISRDFNDQLLRILTSHRLLYTPYETFERLLSQTMGIFRTWDDNIKEFTNVAREVTRKRSERFIPIKVVPAHAKLQDRSRYLRDWRKQHEQLAVMTGPTKGLSSVGMEVGGMDMEEEVKEAYEVMKRIDVLDVSVEGSEIWVAAENAYNERVARVENQIIARLRDRLGTARNANEMFRVFSKFNALFVRPKIRGAIQEYQTQLIDSVKEDIKRLHDKFKTQYRFSEAYHMSQMRDLPPISGAIIWARQIDRQLQTYMKRVEDVLGKGWELYAEGQKLQSESAAFRKKLDTRPVFEAWLHDINRRDMGVTGRLFEIVRLRGGGFQLAVNFDPQIITLFKEVRNLLWQNFQVPHAITNMAKDAKRVYPHAVSLMETVRTYGQTLDLVEKNKGIEWLVAEYRNEAQRMITKGMNIRWDFFVNQFDTSRYVTAGDARDNRHIQFVREFASVVSVLQDKTNSVIDLFKDIIRAVEDLSTCSYTTEAFSENLGKIQAAIDRLNLDGYANLDHWVAELDERIEGILLQRLTHIIQVWCTEFDRTDDDRREPLALRDITNKRRGDKRPKEEKVKQNVFRYLRVLTSRKFLEGSMTLKPIVHEIRIQNQVIFLDPPIEYARQTWITQLHDWLGIVCRLRRIQSSRYEIGLQMQGAGVRNDVYVLGTFYQTDNLTSLIMSGAQLTRFPDATLERPFALIEGKVQQLKEYVAKWLQFQSLWDLEAEYVFNRLGEDLGHWQQLLTEIKKARSTFDTSDTQRSFGVCVIDYEQVQARVNAKYDAWQRDILSRFGVKLGNAMKEMHASILKARNDLEHHSIEGLVGGPRRF</sequence>
<dbReference type="GO" id="GO:0051959">
    <property type="term" value="F:dynein light intermediate chain binding"/>
    <property type="evidence" value="ECO:0007669"/>
    <property type="project" value="InterPro"/>
</dbReference>
<evidence type="ECO:0000259" key="3">
    <source>
        <dbReference type="Pfam" id="PF08385"/>
    </source>
</evidence>
<dbReference type="PANTHER" id="PTHR46532:SF4">
    <property type="entry name" value="AAA+ ATPASE DOMAIN-CONTAINING PROTEIN"/>
    <property type="match status" value="1"/>
</dbReference>
<reference evidence="4" key="1">
    <citation type="submission" date="2022-07" db="EMBL/GenBank/DDBJ databases">
        <title>Genome Sequence of Physisporinus lineatus.</title>
        <authorList>
            <person name="Buettner E."/>
        </authorList>
    </citation>
    <scope>NUCLEOTIDE SEQUENCE</scope>
    <source>
        <strain evidence="4">VT162</strain>
    </source>
</reference>
<protein>
    <recommendedName>
        <fullName evidence="3">Dynein heavy chain tail domain-containing protein</fullName>
    </recommendedName>
</protein>
<dbReference type="InterPro" id="IPR026983">
    <property type="entry name" value="DHC"/>
</dbReference>
<name>A0AAD5V944_9APHY</name>
<dbReference type="GO" id="GO:0005858">
    <property type="term" value="C:axonemal dynein complex"/>
    <property type="evidence" value="ECO:0007669"/>
    <property type="project" value="TreeGrafter"/>
</dbReference>
<dbReference type="Pfam" id="PF08385">
    <property type="entry name" value="DHC_N1"/>
    <property type="match status" value="1"/>
</dbReference>
<gene>
    <name evidence="4" type="ORF">NLI96_g4761</name>
</gene>
<dbReference type="Proteomes" id="UP001212997">
    <property type="component" value="Unassembled WGS sequence"/>
</dbReference>